<evidence type="ECO:0000256" key="2">
    <source>
        <dbReference type="ARBA" id="ARBA00023002"/>
    </source>
</evidence>
<protein>
    <submittedName>
        <fullName evidence="4">Xanthine dehydrogenase family protein molybdopterin-binding subunit</fullName>
    </submittedName>
</protein>
<evidence type="ECO:0000259" key="3">
    <source>
        <dbReference type="SMART" id="SM01008"/>
    </source>
</evidence>
<dbReference type="InterPro" id="IPR037165">
    <property type="entry name" value="AldOxase/xan_DH_Mopterin-bd_sf"/>
</dbReference>
<keyword evidence="5" id="KW-1185">Reference proteome</keyword>
<dbReference type="GO" id="GO:0016491">
    <property type="term" value="F:oxidoreductase activity"/>
    <property type="evidence" value="ECO:0007669"/>
    <property type="project" value="UniProtKB-KW"/>
</dbReference>
<dbReference type="SMART" id="SM01008">
    <property type="entry name" value="Ald_Xan_dh_C"/>
    <property type="match status" value="1"/>
</dbReference>
<dbReference type="OrthoDB" id="9758509at2"/>
<dbReference type="PANTHER" id="PTHR11908:SF132">
    <property type="entry name" value="ALDEHYDE OXIDASE 1-RELATED"/>
    <property type="match status" value="1"/>
</dbReference>
<sequence length="700" mass="73026">MRHVGQSLPRREDPPLIAGRGRYTDDIRLDGALHLAFLRAPVPSGRIAELDTSEAAAMPGVAAVLTAADLGPLGALSVATPIPADRIPPFPVLADDAVTGLGQPVAAVLAGTRAQALDAAETILLDIDEGETVNGTVAEKHWVTQGCAAAFNRAALVVEATMRHPRLAPAPMEPRAIAVEYADGALTVWHGTQTPHRSRTELARILQLDPDRLRVIAPDVGGAFGQKASLYPEEVLAVWAARHLERSVRWTATRGEDLISATSGRGAESRGRLALDAEGRFLALEAEVESPVGPWLPTSALVPAWNAGRMLPSGYAIAEADITTRAVAHPTGPVGIYRGAGRPEAICLIERLVEEAARARGEDAIDLRRRNLLPSSALPHETPTGCRLDSGDFAGVVDRLAEAADLDRLRAERDRRRAQGELVGVALTFFVEPTGSGWESARVTLNADGGALVASGSSSQGHGRRTAYAQIAADALGIAPEAIEVALGDTGLCPEGIGALASRSTAIGGSAVLEAARAVAARRDAGEALPVTEEAVYEAEGEAWGAGAWCVMLSVDRDTGQASIERAWTIDDVGEVVSPASVAGQVMGGFAQGFGEAMMERLGFDADGQLLTGSFMDYAMPRAADVPPLTLVENPAPTPAPVNSLGARGVGEAGPIGAPPAILAAALDALAPLGVRDLHFPLTPEQLWRAIRDAQQGTDR</sequence>
<dbReference type="InterPro" id="IPR016208">
    <property type="entry name" value="Ald_Oxase/xanthine_DH-like"/>
</dbReference>
<feature type="domain" description="Aldehyde oxidase/xanthine dehydrogenase a/b hammerhead" evidence="3">
    <location>
        <begin position="18"/>
        <end position="131"/>
    </location>
</feature>
<dbReference type="Pfam" id="PF01315">
    <property type="entry name" value="Ald_Xan_dh_C"/>
    <property type="match status" value="1"/>
</dbReference>
<accession>A0A365U7B8</accession>
<keyword evidence="1" id="KW-0500">Molybdenum</keyword>
<dbReference type="Pfam" id="PF02738">
    <property type="entry name" value="MoCoBD_1"/>
    <property type="match status" value="1"/>
</dbReference>
<dbReference type="Pfam" id="PF20256">
    <property type="entry name" value="MoCoBD_2"/>
    <property type="match status" value="2"/>
</dbReference>
<dbReference type="PANTHER" id="PTHR11908">
    <property type="entry name" value="XANTHINE DEHYDROGENASE"/>
    <property type="match status" value="1"/>
</dbReference>
<keyword evidence="2" id="KW-0560">Oxidoreductase</keyword>
<evidence type="ECO:0000256" key="1">
    <source>
        <dbReference type="ARBA" id="ARBA00022505"/>
    </source>
</evidence>
<name>A0A365U7B8_9RHOB</name>
<comment type="caution">
    <text evidence="4">The sequence shown here is derived from an EMBL/GenBank/DDBJ whole genome shotgun (WGS) entry which is preliminary data.</text>
</comment>
<dbReference type="EMBL" id="QNTQ01000015">
    <property type="protein sequence ID" value="RBI83707.1"/>
    <property type="molecule type" value="Genomic_DNA"/>
</dbReference>
<proteinExistence type="predicted"/>
<dbReference type="AlphaFoldDB" id="A0A365U7B8"/>
<evidence type="ECO:0000313" key="4">
    <source>
        <dbReference type="EMBL" id="RBI83707.1"/>
    </source>
</evidence>
<dbReference type="Proteomes" id="UP000253370">
    <property type="component" value="Unassembled WGS sequence"/>
</dbReference>
<dbReference type="InterPro" id="IPR008274">
    <property type="entry name" value="AldOxase/xan_DH_MoCoBD1"/>
</dbReference>
<dbReference type="InterPro" id="IPR046867">
    <property type="entry name" value="AldOxase/xan_DH_MoCoBD2"/>
</dbReference>
<dbReference type="InterPro" id="IPR036856">
    <property type="entry name" value="Ald_Oxase/Xan_DH_a/b_sf"/>
</dbReference>
<dbReference type="Gene3D" id="3.30.365.10">
    <property type="entry name" value="Aldehyde oxidase/xanthine dehydrogenase, molybdopterin binding domain"/>
    <property type="match status" value="6"/>
</dbReference>
<dbReference type="Gene3D" id="3.90.1170.50">
    <property type="entry name" value="Aldehyde oxidase/xanthine dehydrogenase, a/b hammerhead"/>
    <property type="match status" value="1"/>
</dbReference>
<organism evidence="4 5">
    <name type="scientific">Rhodosalinus halophilus</name>
    <dbReference type="NCBI Taxonomy" id="2259333"/>
    <lineage>
        <taxon>Bacteria</taxon>
        <taxon>Pseudomonadati</taxon>
        <taxon>Pseudomonadota</taxon>
        <taxon>Alphaproteobacteria</taxon>
        <taxon>Rhodobacterales</taxon>
        <taxon>Paracoccaceae</taxon>
        <taxon>Rhodosalinus</taxon>
    </lineage>
</organism>
<reference evidence="4 5" key="1">
    <citation type="submission" date="2018-07" db="EMBL/GenBank/DDBJ databases">
        <title>Rhodosalinus sp. strain E84T genomic sequence and assembly.</title>
        <authorList>
            <person name="Liu Z.-W."/>
            <person name="Lu D.-C."/>
        </authorList>
    </citation>
    <scope>NUCLEOTIDE SEQUENCE [LARGE SCALE GENOMIC DNA]</scope>
    <source>
        <strain evidence="4 5">E84</strain>
    </source>
</reference>
<dbReference type="SUPFAM" id="SSF56003">
    <property type="entry name" value="Molybdenum cofactor-binding domain"/>
    <property type="match status" value="1"/>
</dbReference>
<gene>
    <name evidence="4" type="ORF">DRV85_15310</name>
</gene>
<evidence type="ECO:0000313" key="5">
    <source>
        <dbReference type="Proteomes" id="UP000253370"/>
    </source>
</evidence>
<dbReference type="SUPFAM" id="SSF54665">
    <property type="entry name" value="CO dehydrogenase molybdoprotein N-domain-like"/>
    <property type="match status" value="1"/>
</dbReference>
<dbReference type="InterPro" id="IPR000674">
    <property type="entry name" value="Ald_Oxase/Xan_DH_a/b"/>
</dbReference>
<dbReference type="RefSeq" id="WP_113290350.1">
    <property type="nucleotide sequence ID" value="NZ_QNTQ01000015.1"/>
</dbReference>
<dbReference type="GO" id="GO:0005506">
    <property type="term" value="F:iron ion binding"/>
    <property type="evidence" value="ECO:0007669"/>
    <property type="project" value="InterPro"/>
</dbReference>